<feature type="transmembrane region" description="Helical" evidence="1">
    <location>
        <begin position="114"/>
        <end position="134"/>
    </location>
</feature>
<accession>A0A7H0SRX4</accession>
<dbReference type="PANTHER" id="PTHR36834:SF1">
    <property type="entry name" value="INTEGRAL MEMBRANE PROTEIN"/>
    <property type="match status" value="1"/>
</dbReference>
<dbReference type="InterPro" id="IPR053150">
    <property type="entry name" value="Teicoplanin_resist-assoc"/>
</dbReference>
<dbReference type="KEGG" id="cpoy:GP475_12135"/>
<keyword evidence="1" id="KW-0472">Membrane</keyword>
<evidence type="ECO:0000259" key="2">
    <source>
        <dbReference type="Pfam" id="PF04892"/>
    </source>
</evidence>
<evidence type="ECO:0000313" key="4">
    <source>
        <dbReference type="Proteomes" id="UP000516320"/>
    </source>
</evidence>
<proteinExistence type="predicted"/>
<keyword evidence="4" id="KW-1185">Reference proteome</keyword>
<reference evidence="3 4" key="1">
    <citation type="submission" date="2019-12" db="EMBL/GenBank/DDBJ databases">
        <title>Corynebacterium sp. nov., isolated from feces of the Anser Albifrons in China.</title>
        <authorList>
            <person name="Liu Q."/>
        </authorList>
    </citation>
    <scope>NUCLEOTIDE SEQUENCE [LARGE SCALE GENOMIC DNA]</scope>
    <source>
        <strain evidence="3 4">4H37-19</strain>
    </source>
</reference>
<sequence>MSLLLEQRRLRCADVGDPEQWCGKMLGLHYSPLRSIRGAASDLPPLRLDPMSTTNRRVSHAWVNYLLLAYVGVILALTLCKRWYRIGYLWRPENQEHRSLELIPFEQIWTSTTWFSPIFDLVGNVLLFLPLGFLLSCRIQWSLRKIIMVGAAFSLAIEISQFILGAGRTDTDDFLLNTVGTALGALFHQRFASPTIQKITLGIIALAVCSFLLTVGLTPIFYPADQFPVRPIPPS</sequence>
<dbReference type="EMBL" id="CP046884">
    <property type="protein sequence ID" value="QNQ91299.1"/>
    <property type="molecule type" value="Genomic_DNA"/>
</dbReference>
<dbReference type="Proteomes" id="UP000516320">
    <property type="component" value="Chromosome"/>
</dbReference>
<keyword evidence="1" id="KW-1133">Transmembrane helix</keyword>
<dbReference type="Pfam" id="PF04892">
    <property type="entry name" value="VanZ"/>
    <property type="match status" value="1"/>
</dbReference>
<evidence type="ECO:0000256" key="1">
    <source>
        <dbReference type="SAM" id="Phobius"/>
    </source>
</evidence>
<dbReference type="InterPro" id="IPR006976">
    <property type="entry name" value="VanZ-like"/>
</dbReference>
<dbReference type="PANTHER" id="PTHR36834">
    <property type="entry name" value="MEMBRANE PROTEIN-RELATED"/>
    <property type="match status" value="1"/>
</dbReference>
<keyword evidence="1" id="KW-0812">Transmembrane</keyword>
<feature type="domain" description="VanZ-like" evidence="2">
    <location>
        <begin position="68"/>
        <end position="187"/>
    </location>
</feature>
<dbReference type="AlphaFoldDB" id="A0A7H0SRX4"/>
<evidence type="ECO:0000313" key="3">
    <source>
        <dbReference type="EMBL" id="QNQ91299.1"/>
    </source>
</evidence>
<gene>
    <name evidence="3" type="ORF">GP475_12135</name>
</gene>
<feature type="transmembrane region" description="Helical" evidence="1">
    <location>
        <begin position="199"/>
        <end position="222"/>
    </location>
</feature>
<protein>
    <recommendedName>
        <fullName evidence="2">VanZ-like domain-containing protein</fullName>
    </recommendedName>
</protein>
<name>A0A7H0SRX4_9CORY</name>
<organism evidence="3 4">
    <name type="scientific">Corynebacterium poyangense</name>
    <dbReference type="NCBI Taxonomy" id="2684405"/>
    <lineage>
        <taxon>Bacteria</taxon>
        <taxon>Bacillati</taxon>
        <taxon>Actinomycetota</taxon>
        <taxon>Actinomycetes</taxon>
        <taxon>Mycobacteriales</taxon>
        <taxon>Corynebacteriaceae</taxon>
        <taxon>Corynebacterium</taxon>
    </lineage>
</organism>
<feature type="transmembrane region" description="Helical" evidence="1">
    <location>
        <begin position="62"/>
        <end position="84"/>
    </location>
</feature>